<evidence type="ECO:0000313" key="2">
    <source>
        <dbReference type="EMBL" id="MBX0322242.1"/>
    </source>
</evidence>
<accession>A0AAW4PPC7</accession>
<keyword evidence="1" id="KW-0472">Membrane</keyword>
<gene>
    <name evidence="2" type="ORF">EGH21_04250</name>
</gene>
<protein>
    <recommendedName>
        <fullName evidence="4">Disulfide bond formation protein B</fullName>
    </recommendedName>
</protein>
<keyword evidence="1" id="KW-0812">Transmembrane</keyword>
<keyword evidence="3" id="KW-1185">Reference proteome</keyword>
<feature type="transmembrane region" description="Helical" evidence="1">
    <location>
        <begin position="55"/>
        <end position="78"/>
    </location>
</feature>
<dbReference type="Proteomes" id="UP001430377">
    <property type="component" value="Unassembled WGS sequence"/>
</dbReference>
<proteinExistence type="predicted"/>
<dbReference type="EMBL" id="RKLR01000001">
    <property type="protein sequence ID" value="MBX0322242.1"/>
    <property type="molecule type" value="Genomic_DNA"/>
</dbReference>
<reference evidence="2 3" key="1">
    <citation type="submission" date="2021-06" db="EMBL/GenBank/DDBJ databases">
        <title>Halomicroarcula sp. a new haloarchaeum isolated from saline soil.</title>
        <authorList>
            <person name="Duran-Viseras A."/>
            <person name="Sanchez-Porro C."/>
            <person name="Ventosa A."/>
        </authorList>
    </citation>
    <scope>NUCLEOTIDE SEQUENCE [LARGE SCALE GENOMIC DNA]</scope>
    <source>
        <strain evidence="2 3">F13</strain>
    </source>
</reference>
<evidence type="ECO:0000313" key="3">
    <source>
        <dbReference type="Proteomes" id="UP001430377"/>
    </source>
</evidence>
<feature type="transmembrane region" description="Helical" evidence="1">
    <location>
        <begin position="12"/>
        <end position="35"/>
    </location>
</feature>
<dbReference type="RefSeq" id="WP_220617208.1">
    <property type="nucleotide sequence ID" value="NZ_RKLR01000001.1"/>
</dbReference>
<evidence type="ECO:0008006" key="4">
    <source>
        <dbReference type="Google" id="ProtNLM"/>
    </source>
</evidence>
<sequence>MSNANTPVERDWTLRDVGAGLSVLLGLALSGYGGYTHLTVAARVSAGQCDGCAPWHPLFVVAPIVVGVGLVLLGGYVLSRR</sequence>
<dbReference type="AlphaFoldDB" id="A0AAW4PPC7"/>
<organism evidence="2 3">
    <name type="scientific">Haloarcula rubra</name>
    <dbReference type="NCBI Taxonomy" id="2487747"/>
    <lineage>
        <taxon>Archaea</taxon>
        <taxon>Methanobacteriati</taxon>
        <taxon>Methanobacteriota</taxon>
        <taxon>Stenosarchaea group</taxon>
        <taxon>Halobacteria</taxon>
        <taxon>Halobacteriales</taxon>
        <taxon>Haloarculaceae</taxon>
        <taxon>Haloarcula</taxon>
    </lineage>
</organism>
<comment type="caution">
    <text evidence="2">The sequence shown here is derived from an EMBL/GenBank/DDBJ whole genome shotgun (WGS) entry which is preliminary data.</text>
</comment>
<evidence type="ECO:0000256" key="1">
    <source>
        <dbReference type="SAM" id="Phobius"/>
    </source>
</evidence>
<keyword evidence="1" id="KW-1133">Transmembrane helix</keyword>
<name>A0AAW4PPC7_9EURY</name>